<evidence type="ECO:0000313" key="5">
    <source>
        <dbReference type="EMBL" id="QOW20797.1"/>
    </source>
</evidence>
<feature type="chain" id="PRO_5032827319" evidence="2">
    <location>
        <begin position="23"/>
        <end position="641"/>
    </location>
</feature>
<evidence type="ECO:0000256" key="1">
    <source>
        <dbReference type="SAM" id="Coils"/>
    </source>
</evidence>
<evidence type="ECO:0000259" key="4">
    <source>
        <dbReference type="Pfam" id="PF25226"/>
    </source>
</evidence>
<dbReference type="Pfam" id="PF25226">
    <property type="entry name" value="DUF7844"/>
    <property type="match status" value="1"/>
</dbReference>
<organism evidence="5 6">
    <name type="scientific">Novilysobacter ciconiae</name>
    <dbReference type="NCBI Taxonomy" id="2781022"/>
    <lineage>
        <taxon>Bacteria</taxon>
        <taxon>Pseudomonadati</taxon>
        <taxon>Pseudomonadota</taxon>
        <taxon>Gammaproteobacteria</taxon>
        <taxon>Lysobacterales</taxon>
        <taxon>Lysobacteraceae</taxon>
        <taxon>Novilysobacter</taxon>
    </lineage>
</organism>
<dbReference type="InterPro" id="IPR025178">
    <property type="entry name" value="Lnb_N"/>
</dbReference>
<feature type="domain" description="DUF7844" evidence="4">
    <location>
        <begin position="150"/>
        <end position="237"/>
    </location>
</feature>
<keyword evidence="6" id="KW-1185">Reference proteome</keyword>
<keyword evidence="2" id="KW-0732">Signal</keyword>
<feature type="signal peptide" evidence="2">
    <location>
        <begin position="1"/>
        <end position="22"/>
    </location>
</feature>
<dbReference type="Proteomes" id="UP000594059">
    <property type="component" value="Chromosome"/>
</dbReference>
<gene>
    <name evidence="5" type="ORF">INQ41_05520</name>
</gene>
<dbReference type="InterPro" id="IPR057166">
    <property type="entry name" value="DUF7844"/>
</dbReference>
<dbReference type="Gene3D" id="3.40.390.10">
    <property type="entry name" value="Collagenase (Catalytic Domain)"/>
    <property type="match status" value="1"/>
</dbReference>
<keyword evidence="1" id="KW-0175">Coiled coil</keyword>
<evidence type="ECO:0000313" key="6">
    <source>
        <dbReference type="Proteomes" id="UP000594059"/>
    </source>
</evidence>
<accession>A0A7S6UIB7</accession>
<evidence type="ECO:0000256" key="2">
    <source>
        <dbReference type="SAM" id="SignalP"/>
    </source>
</evidence>
<reference evidence="5 6" key="1">
    <citation type="submission" date="2020-10" db="EMBL/GenBank/DDBJ databases">
        <title>complete genome sequencing of Lysobacter sp. H21R20.</title>
        <authorList>
            <person name="Bae J.-W."/>
            <person name="Lee S.-Y."/>
        </authorList>
    </citation>
    <scope>NUCLEOTIDE SEQUENCE [LARGE SCALE GENOMIC DNA]</scope>
    <source>
        <strain evidence="5 6">H21R20</strain>
    </source>
</reference>
<dbReference type="KEGG" id="lcic:INQ41_05520"/>
<feature type="domain" description="Lnb N-terminal periplasmic" evidence="3">
    <location>
        <begin position="259"/>
        <end position="430"/>
    </location>
</feature>
<evidence type="ECO:0000259" key="3">
    <source>
        <dbReference type="Pfam" id="PF13387"/>
    </source>
</evidence>
<sequence>MLRLCGLVLAAGLWCPWGAAHAGLRLELDSDGLSAQQVAATQSLLDDALTRLPPSLLAQTDQTLTVRWSDRLPHATTGRARSRALLLNRRLLPLLEAELAASSDEVDASQNRVAYGANPAQQTPHPSAAGRSARTEIMATLLHEVAHFHDRHTGLSADPRLLDLAGWQVKVKRPRARASENPFVDRTPDPYELTSPREFLAVNLEHFLLDPEYACRRPALHRYFSAHFGWAPPHEDCSPGFTYLAVDADGDIAGDGAALATLDPARVTSIEYLLAEGNSEPMSRWGHSMLRLVVCAPGRPPGPDCRLDLHHHVVLSFRAFVDDVQLSSWRGLTGSYPSRLFVLPLAQVVDEYTRDQLRGLQSIPLQLERDEIAALLERAARLHWSYDGRYYFISNNCAVETFKLLHDGVPRLAQSRIDAITPTGLLRKLERADIADAGVLEDAAEARRLGYRFDSLRERYQAMFEIARGELALPQTRVEDWFTLGASARRAHFDDAGTRATAALLLLEESARRRQLVLARQELKRRFLGSRSDPEVGAFADVDATLQQILVDSGFLSRPATLFAGEPGYGLPQPAEIDALQTDAAARTRRLAALGNQLTSGVEALLDTAVRDELAATAENLQSLRTQMGRLNREAGGLELR</sequence>
<dbReference type="AlphaFoldDB" id="A0A7S6UIB7"/>
<protein>
    <submittedName>
        <fullName evidence="5">DUF4105 domain-containing protein</fullName>
    </submittedName>
</protein>
<dbReference type="InterPro" id="IPR024079">
    <property type="entry name" value="MetalloPept_cat_dom_sf"/>
</dbReference>
<feature type="coiled-coil region" evidence="1">
    <location>
        <begin position="614"/>
        <end position="641"/>
    </location>
</feature>
<dbReference type="GO" id="GO:0008237">
    <property type="term" value="F:metallopeptidase activity"/>
    <property type="evidence" value="ECO:0007669"/>
    <property type="project" value="InterPro"/>
</dbReference>
<dbReference type="EMBL" id="CP063656">
    <property type="protein sequence ID" value="QOW20797.1"/>
    <property type="molecule type" value="Genomic_DNA"/>
</dbReference>
<name>A0A7S6UIB7_9GAMM</name>
<dbReference type="Pfam" id="PF13387">
    <property type="entry name" value="Lnb_N"/>
    <property type="match status" value="1"/>
</dbReference>
<proteinExistence type="predicted"/>